<keyword evidence="1" id="KW-0732">Signal</keyword>
<reference evidence="2" key="1">
    <citation type="submission" date="2023-06" db="EMBL/GenBank/DDBJ databases">
        <title>Genome-scale phylogeny and comparative genomics of the fungal order Sordariales.</title>
        <authorList>
            <consortium name="Lawrence Berkeley National Laboratory"/>
            <person name="Hensen N."/>
            <person name="Bonometti L."/>
            <person name="Westerberg I."/>
            <person name="Brannstrom I.O."/>
            <person name="Guillou S."/>
            <person name="Cros-Aarteil S."/>
            <person name="Calhoun S."/>
            <person name="Haridas S."/>
            <person name="Kuo A."/>
            <person name="Mondo S."/>
            <person name="Pangilinan J."/>
            <person name="Riley R."/>
            <person name="LaButti K."/>
            <person name="Andreopoulos B."/>
            <person name="Lipzen A."/>
            <person name="Chen C."/>
            <person name="Yanf M."/>
            <person name="Daum C."/>
            <person name="Ng V."/>
            <person name="Clum A."/>
            <person name="Steindorff A."/>
            <person name="Ohm R."/>
            <person name="Martin F."/>
            <person name="Silar P."/>
            <person name="Natvig D."/>
            <person name="Lalanne C."/>
            <person name="Gautier V."/>
            <person name="Ament-velasquez S.L."/>
            <person name="Kruys A."/>
            <person name="Hutchinson M.I."/>
            <person name="Powell A.J."/>
            <person name="Barry K."/>
            <person name="Miller A.N."/>
            <person name="Grigoriev I.V."/>
            <person name="Debuchy R."/>
            <person name="Gladieux P."/>
            <person name="Thoren M.H."/>
            <person name="Johannesson H."/>
        </authorList>
    </citation>
    <scope>NUCLEOTIDE SEQUENCE</scope>
    <source>
        <strain evidence="2">SMH3187-1</strain>
    </source>
</reference>
<gene>
    <name evidence="2" type="ORF">B0T18DRAFT_24434</name>
</gene>
<accession>A0AA40F9T5</accession>
<dbReference type="EMBL" id="JAUKUD010000001">
    <property type="protein sequence ID" value="KAK0753879.1"/>
    <property type="molecule type" value="Genomic_DNA"/>
</dbReference>
<evidence type="ECO:0000256" key="1">
    <source>
        <dbReference type="SAM" id="SignalP"/>
    </source>
</evidence>
<keyword evidence="3" id="KW-1185">Reference proteome</keyword>
<dbReference type="Proteomes" id="UP001172155">
    <property type="component" value="Unassembled WGS sequence"/>
</dbReference>
<dbReference type="AlphaFoldDB" id="A0AA40F9T5"/>
<protein>
    <submittedName>
        <fullName evidence="2">Uncharacterized protein</fullName>
    </submittedName>
</protein>
<evidence type="ECO:0000313" key="3">
    <source>
        <dbReference type="Proteomes" id="UP001172155"/>
    </source>
</evidence>
<proteinExistence type="predicted"/>
<feature type="signal peptide" evidence="1">
    <location>
        <begin position="1"/>
        <end position="36"/>
    </location>
</feature>
<organism evidence="2 3">
    <name type="scientific">Schizothecium vesticola</name>
    <dbReference type="NCBI Taxonomy" id="314040"/>
    <lineage>
        <taxon>Eukaryota</taxon>
        <taxon>Fungi</taxon>
        <taxon>Dikarya</taxon>
        <taxon>Ascomycota</taxon>
        <taxon>Pezizomycotina</taxon>
        <taxon>Sordariomycetes</taxon>
        <taxon>Sordariomycetidae</taxon>
        <taxon>Sordariales</taxon>
        <taxon>Schizotheciaceae</taxon>
        <taxon>Schizothecium</taxon>
    </lineage>
</organism>
<sequence length="224" mass="24645">MKQPAGRPAVFVSFCQPHLLLLLARILLNRDKPGRGEPLLHHPSTPPPPPIPPNPHLTICWWTSNRSTPLSGFPILFPSTVLVCSLRVSTVGAHPRQDQSLSRYDALREPCTKRQAMTAASPQSLIPVSSSALFSASSSEASTISSPVAICQSFQSARRHTTCIHACCNLSEHAQSRRQSIRSPPVEWHPAGLPVLPRSIERKKYPGCYVRTPFILASRLPSRE</sequence>
<comment type="caution">
    <text evidence="2">The sequence shown here is derived from an EMBL/GenBank/DDBJ whole genome shotgun (WGS) entry which is preliminary data.</text>
</comment>
<feature type="chain" id="PRO_5041326592" evidence="1">
    <location>
        <begin position="37"/>
        <end position="224"/>
    </location>
</feature>
<name>A0AA40F9T5_9PEZI</name>
<evidence type="ECO:0000313" key="2">
    <source>
        <dbReference type="EMBL" id="KAK0753879.1"/>
    </source>
</evidence>